<evidence type="ECO:0000313" key="2">
    <source>
        <dbReference type="Proteomes" id="UP001203423"/>
    </source>
</evidence>
<protein>
    <submittedName>
        <fullName evidence="1">Uncharacterized protein</fullName>
    </submittedName>
</protein>
<organism evidence="1 2">
    <name type="scientific">Shewanella surugensis</name>
    <dbReference type="NCBI Taxonomy" id="212020"/>
    <lineage>
        <taxon>Bacteria</taxon>
        <taxon>Pseudomonadati</taxon>
        <taxon>Pseudomonadota</taxon>
        <taxon>Gammaproteobacteria</taxon>
        <taxon>Alteromonadales</taxon>
        <taxon>Shewanellaceae</taxon>
        <taxon>Shewanella</taxon>
    </lineage>
</organism>
<gene>
    <name evidence="1" type="ORF">L2764_06460</name>
</gene>
<reference evidence="1 2" key="1">
    <citation type="submission" date="2022-01" db="EMBL/GenBank/DDBJ databases">
        <title>Whole genome-based taxonomy of the Shewanellaceae.</title>
        <authorList>
            <person name="Martin-Rodriguez A.J."/>
        </authorList>
    </citation>
    <scope>NUCLEOTIDE SEQUENCE [LARGE SCALE GENOMIC DNA]</scope>
    <source>
        <strain evidence="1 2">DSM 17177</strain>
    </source>
</reference>
<dbReference type="RefSeq" id="WP_248939409.1">
    <property type="nucleotide sequence ID" value="NZ_JAKIKS010000018.1"/>
</dbReference>
<dbReference type="EMBL" id="JAKIKS010000018">
    <property type="protein sequence ID" value="MCL1124125.1"/>
    <property type="molecule type" value="Genomic_DNA"/>
</dbReference>
<keyword evidence="2" id="KW-1185">Reference proteome</keyword>
<sequence>MILTKCPHTNKERAEFPLLALLHFACLMAVGNPMHCPRVQKRLNELQERLDIFNPSRLFRETYCKQIGQLGKNFNLQIKDKRLHVSRITTALTTTSKKTAIDNIVHSSNQVNI</sequence>
<proteinExistence type="predicted"/>
<evidence type="ECO:0000313" key="1">
    <source>
        <dbReference type="EMBL" id="MCL1124125.1"/>
    </source>
</evidence>
<name>A0ABT0L9G9_9GAMM</name>
<accession>A0ABT0L9G9</accession>
<comment type="caution">
    <text evidence="1">The sequence shown here is derived from an EMBL/GenBank/DDBJ whole genome shotgun (WGS) entry which is preliminary data.</text>
</comment>
<dbReference type="Proteomes" id="UP001203423">
    <property type="component" value="Unassembled WGS sequence"/>
</dbReference>